<keyword evidence="4" id="KW-1185">Reference proteome</keyword>
<evidence type="ECO:0000256" key="1">
    <source>
        <dbReference type="SAM" id="MobiDB-lite"/>
    </source>
</evidence>
<comment type="caution">
    <text evidence="3">The sequence shown here is derived from an EMBL/GenBank/DDBJ whole genome shotgun (WGS) entry which is preliminary data.</text>
</comment>
<gene>
    <name evidence="3" type="ORF">BCR32DRAFT_290814</name>
</gene>
<dbReference type="AlphaFoldDB" id="A0A1Y1XHM7"/>
<dbReference type="EMBL" id="MCFG01000038">
    <property type="protein sequence ID" value="ORX85259.1"/>
    <property type="molecule type" value="Genomic_DNA"/>
</dbReference>
<name>A0A1Y1XHM7_9FUNG</name>
<proteinExistence type="predicted"/>
<keyword evidence="2" id="KW-0472">Membrane</keyword>
<feature type="transmembrane region" description="Helical" evidence="2">
    <location>
        <begin position="267"/>
        <end position="291"/>
    </location>
</feature>
<reference evidence="3 4" key="1">
    <citation type="submission" date="2016-08" db="EMBL/GenBank/DDBJ databases">
        <title>A Parts List for Fungal Cellulosomes Revealed by Comparative Genomics.</title>
        <authorList>
            <consortium name="DOE Joint Genome Institute"/>
            <person name="Haitjema C.H."/>
            <person name="Gilmore S.P."/>
            <person name="Henske J.K."/>
            <person name="Solomon K.V."/>
            <person name="De Groot R."/>
            <person name="Kuo A."/>
            <person name="Mondo S.J."/>
            <person name="Salamov A.A."/>
            <person name="Labutti K."/>
            <person name="Zhao Z."/>
            <person name="Chiniquy J."/>
            <person name="Barry K."/>
            <person name="Brewer H.M."/>
            <person name="Purvine S.O."/>
            <person name="Wright A.T."/>
            <person name="Boxma B."/>
            <person name="Van Alen T."/>
            <person name="Hackstein J.H."/>
            <person name="Baker S.E."/>
            <person name="Grigoriev I.V."/>
            <person name="O'Malley M.A."/>
        </authorList>
    </citation>
    <scope>NUCLEOTIDE SEQUENCE [LARGE SCALE GENOMIC DNA]</scope>
    <source>
        <strain evidence="3 4">S4</strain>
    </source>
</reference>
<keyword evidence="2" id="KW-0812">Transmembrane</keyword>
<feature type="region of interest" description="Disordered" evidence="1">
    <location>
        <begin position="1"/>
        <end position="47"/>
    </location>
</feature>
<feature type="transmembrane region" description="Helical" evidence="2">
    <location>
        <begin position="359"/>
        <end position="381"/>
    </location>
</feature>
<evidence type="ECO:0000256" key="2">
    <source>
        <dbReference type="SAM" id="Phobius"/>
    </source>
</evidence>
<dbReference type="Proteomes" id="UP000193944">
    <property type="component" value="Unassembled WGS sequence"/>
</dbReference>
<feature type="compositionally biased region" description="Basic residues" evidence="1">
    <location>
        <begin position="1"/>
        <end position="15"/>
    </location>
</feature>
<organism evidence="3 4">
    <name type="scientific">Anaeromyces robustus</name>
    <dbReference type="NCBI Taxonomy" id="1754192"/>
    <lineage>
        <taxon>Eukaryota</taxon>
        <taxon>Fungi</taxon>
        <taxon>Fungi incertae sedis</taxon>
        <taxon>Chytridiomycota</taxon>
        <taxon>Chytridiomycota incertae sedis</taxon>
        <taxon>Neocallimastigomycetes</taxon>
        <taxon>Neocallimastigales</taxon>
        <taxon>Neocallimastigaceae</taxon>
        <taxon>Anaeromyces</taxon>
    </lineage>
</organism>
<feature type="region of interest" description="Disordered" evidence="1">
    <location>
        <begin position="81"/>
        <end position="107"/>
    </location>
</feature>
<protein>
    <submittedName>
        <fullName evidence="3">Uncharacterized protein</fullName>
    </submittedName>
</protein>
<reference evidence="3 4" key="2">
    <citation type="submission" date="2016-08" db="EMBL/GenBank/DDBJ databases">
        <title>Pervasive Adenine N6-methylation of Active Genes in Fungi.</title>
        <authorList>
            <consortium name="DOE Joint Genome Institute"/>
            <person name="Mondo S.J."/>
            <person name="Dannebaum R.O."/>
            <person name="Kuo R.C."/>
            <person name="Labutti K."/>
            <person name="Haridas S."/>
            <person name="Kuo A."/>
            <person name="Salamov A."/>
            <person name="Ahrendt S.R."/>
            <person name="Lipzen A."/>
            <person name="Sullivan W."/>
            <person name="Andreopoulos W.B."/>
            <person name="Clum A."/>
            <person name="Lindquist E."/>
            <person name="Daum C."/>
            <person name="Ramamoorthy G.K."/>
            <person name="Gryganskyi A."/>
            <person name="Culley D."/>
            <person name="Magnuson J.K."/>
            <person name="James T.Y."/>
            <person name="O'Malley M.A."/>
            <person name="Stajich J.E."/>
            <person name="Spatafora J.W."/>
            <person name="Visel A."/>
            <person name="Grigoriev I.V."/>
        </authorList>
    </citation>
    <scope>NUCLEOTIDE SEQUENCE [LARGE SCALE GENOMIC DNA]</scope>
    <source>
        <strain evidence="3 4">S4</strain>
    </source>
</reference>
<feature type="compositionally biased region" description="Polar residues" evidence="1">
    <location>
        <begin position="87"/>
        <end position="107"/>
    </location>
</feature>
<accession>A0A1Y1XHM7</accession>
<feature type="compositionally biased region" description="Basic and acidic residues" evidence="1">
    <location>
        <begin position="16"/>
        <end position="35"/>
    </location>
</feature>
<keyword evidence="2" id="KW-1133">Transmembrane helix</keyword>
<feature type="transmembrane region" description="Helical" evidence="2">
    <location>
        <begin position="440"/>
        <end position="459"/>
    </location>
</feature>
<sequence length="533" mass="61505">MDNKDIKKKNKHIKHRSNDIQNEKENVSENKVLLEKKKKKKSSINDDNKRIKNIGSIETDTSMNSINPNNTYILPPPVPKLKKQTKKIPQNSFNESSLPPSVPTNNVNKKLGYTTKIEVKNPIREADTVHLIDGSKEIIFKKYKFKNIKKDSNEKKSKIKPIQIKCPTTNESIIIQPEEIYNENNTEFSDLIYIHDPNKDSEEDTLIDIPPPNDLDVLYIEVGNKFRKVKGDNAENSFKMNDKDLPKVTDSHKILSYMKNADHIMNYFFLGVTLLFGGVCLLSLIIFPWSMPDTKCEKDTTSELYNFLVFYTPHASTIAFITNFMITFSVIGALDKFIISITTTKLPISEYLKSTSRKVILCFLAIVSVPCFISTTLIKYIDINISSSDRYYKLPSVTNTAIVPYDKITWEVSKKDLMPLQKWKTERLVKDIKWWIKLNLIRDISGVILCLLILIEMLMERAAKKKYRKLERNIFLSKILNNENKNNSKDSSDNKDPVISSKFNSHELNYNKSIDNFTLSDQSLNRIPLNQLK</sequence>
<evidence type="ECO:0000313" key="3">
    <source>
        <dbReference type="EMBL" id="ORX85259.1"/>
    </source>
</evidence>
<evidence type="ECO:0000313" key="4">
    <source>
        <dbReference type="Proteomes" id="UP000193944"/>
    </source>
</evidence>
<dbReference type="OrthoDB" id="10384359at2759"/>
<feature type="transmembrane region" description="Helical" evidence="2">
    <location>
        <begin position="311"/>
        <end position="338"/>
    </location>
</feature>